<dbReference type="InterPro" id="IPR048355">
    <property type="entry name" value="MS_C"/>
</dbReference>
<dbReference type="UniPathway" id="UPA00703">
    <property type="reaction ID" value="UER00720"/>
</dbReference>
<comment type="pathway">
    <text evidence="9">Carbohydrate metabolism; glyoxylate cycle; (S)-malate from isocitrate: step 2/2.</text>
</comment>
<proteinExistence type="inferred from homology"/>
<dbReference type="Pfam" id="PF20656">
    <property type="entry name" value="MS_N"/>
    <property type="match status" value="1"/>
</dbReference>
<dbReference type="GO" id="GO:0006099">
    <property type="term" value="P:tricarboxylic acid cycle"/>
    <property type="evidence" value="ECO:0007669"/>
    <property type="project" value="UniProtKB-KW"/>
</dbReference>
<dbReference type="InterPro" id="IPR019830">
    <property type="entry name" value="Malate_synthase_CS"/>
</dbReference>
<dbReference type="EMBL" id="CP014209">
    <property type="protein sequence ID" value="ANC30953.1"/>
    <property type="molecule type" value="Genomic_DNA"/>
</dbReference>
<sequence length="572" mass="62287">MTITASAPTSTRPDPGSPHTPPRGIALADSGSVAEGTIDVVGPMEPRFAEILTPAALDFLALLHDAYADARTELLLARQRRTRQIADGADPDFLPSTRPVREDPSWRVAGSTGAPGLEDRRVEITGPTDPKMTINALNSGAKVWLADAEDASSPTWENVVGGQLALHDAIRGTLTHTNEAGKQYALRSTELTDLPTIVFRPRGWHLFEKHLAYTGTDGSTQPASGSLVDFGLYLFHNAAELIARGRGPYFYLPKLEGHREARLWNEVFELAQDTLGIPRGTIRATVLIETLPAAFEMEEILHELRDHCAGLNAGRWDYLFSVIKCFRSRGDSYVLPDRAQVTMTAPFMRAYTELLVATCHQRGAHAIGGMSAFIPDRRDPEVTEAAFAKVRADKQREAGEGFDGSWVAHPDLIPIAREAFDAVLGDAPHQVARLRDDVTAGQAELLDIASARRGGATVTEAGLRTNISVGIRYVASWLRGTGAAAIDHLMEDAATAEISRSQVWQWIHSGTTTDDGVTITRDLCEAMVRELLTTEPRRAGDRLDDAASIFREIALGDAFPPFLTTGAYARHF</sequence>
<dbReference type="FunFam" id="1.20.1220.12:FF:000001">
    <property type="entry name" value="Malate synthase"/>
    <property type="match status" value="1"/>
</dbReference>
<dbReference type="InterPro" id="IPR046363">
    <property type="entry name" value="MS_N_TIM-barrel_dom"/>
</dbReference>
<dbReference type="PANTHER" id="PTHR42902">
    <property type="entry name" value="MALATE SYNTHASE"/>
    <property type="match status" value="1"/>
</dbReference>
<keyword evidence="14" id="KW-0012">Acyltransferase</keyword>
<dbReference type="RefSeq" id="WP_083972996.1">
    <property type="nucleotide sequence ID" value="NZ_CP014209.1"/>
</dbReference>
<evidence type="ECO:0000256" key="4">
    <source>
        <dbReference type="ARBA" id="ARBA00022532"/>
    </source>
</evidence>
<dbReference type="GO" id="GO:0004474">
    <property type="term" value="F:malate synthase activity"/>
    <property type="evidence" value="ECO:0007669"/>
    <property type="project" value="UniProtKB-EC"/>
</dbReference>
<protein>
    <recommendedName>
        <fullName evidence="7 9">Malate synthase</fullName>
        <ecNumber evidence="2 9">2.3.3.9</ecNumber>
    </recommendedName>
</protein>
<dbReference type="PIRSF" id="PIRSF001363">
    <property type="entry name" value="Malate_synth"/>
    <property type="match status" value="1"/>
</dbReference>
<feature type="region of interest" description="Disordered" evidence="10">
    <location>
        <begin position="87"/>
        <end position="118"/>
    </location>
</feature>
<feature type="active site" description="Proton acceptor" evidence="8">
    <location>
        <position position="200"/>
    </location>
</feature>
<keyword evidence="3 9" id="KW-0329">Glyoxylate bypass</keyword>
<dbReference type="OrthoDB" id="9768429at2"/>
<feature type="compositionally biased region" description="Polar residues" evidence="10">
    <location>
        <begin position="1"/>
        <end position="12"/>
    </location>
</feature>
<feature type="domain" description="Malate synthase TIM barrel" evidence="11">
    <location>
        <begin position="196"/>
        <end position="447"/>
    </location>
</feature>
<evidence type="ECO:0000313" key="15">
    <source>
        <dbReference type="Proteomes" id="UP000076794"/>
    </source>
</evidence>
<dbReference type="PANTHER" id="PTHR42902:SF1">
    <property type="entry name" value="MALATE SYNTHASE 1-RELATED"/>
    <property type="match status" value="1"/>
</dbReference>
<evidence type="ECO:0000259" key="12">
    <source>
        <dbReference type="Pfam" id="PF20656"/>
    </source>
</evidence>
<evidence type="ECO:0000313" key="14">
    <source>
        <dbReference type="EMBL" id="ANC30953.1"/>
    </source>
</evidence>
<feature type="domain" description="Malate synthase N-terminal" evidence="12">
    <location>
        <begin position="39"/>
        <end position="97"/>
    </location>
</feature>
<comment type="similarity">
    <text evidence="1 9">Belongs to the malate synthase family.</text>
</comment>
<dbReference type="CDD" id="cd00727">
    <property type="entry name" value="malate_synt_A"/>
    <property type="match status" value="1"/>
</dbReference>
<dbReference type="Proteomes" id="UP000076794">
    <property type="component" value="Chromosome"/>
</dbReference>
<dbReference type="Pfam" id="PF01274">
    <property type="entry name" value="MS_TIM-barrel"/>
    <property type="match status" value="1"/>
</dbReference>
<feature type="domain" description="Malate synthase C-terminal" evidence="13">
    <location>
        <begin position="458"/>
        <end position="569"/>
    </location>
</feature>
<dbReference type="Gene3D" id="1.20.1220.12">
    <property type="entry name" value="Malate synthase, domain III"/>
    <property type="match status" value="1"/>
</dbReference>
<reference evidence="14 15" key="1">
    <citation type="submission" date="2016-01" db="EMBL/GenBank/DDBJ databases">
        <title>Complete genome sequence of a soil Actinobacterium, Isoptericola dokdonensis DS-3.</title>
        <authorList>
            <person name="Kwon S.-K."/>
            <person name="Kim J.F."/>
        </authorList>
    </citation>
    <scope>NUCLEOTIDE SEQUENCE [LARGE SCALE GENOMIC DNA]</scope>
    <source>
        <strain evidence="14 15">DS-3</strain>
    </source>
</reference>
<evidence type="ECO:0000256" key="2">
    <source>
        <dbReference type="ARBA" id="ARBA00012636"/>
    </source>
</evidence>
<dbReference type="InterPro" id="IPR006252">
    <property type="entry name" value="Malate_synthA"/>
</dbReference>
<dbReference type="KEGG" id="ido:I598_1395"/>
<dbReference type="EC" id="2.3.3.9" evidence="2 9"/>
<dbReference type="InterPro" id="IPR001465">
    <property type="entry name" value="Malate_synthase_TIM"/>
</dbReference>
<feature type="region of interest" description="Disordered" evidence="10">
    <location>
        <begin position="1"/>
        <end position="28"/>
    </location>
</feature>
<evidence type="ECO:0000256" key="7">
    <source>
        <dbReference type="ARBA" id="ARBA00068441"/>
    </source>
</evidence>
<dbReference type="STRING" id="1300344.I598_1395"/>
<name>A0A161HXF7_9MICO</name>
<evidence type="ECO:0000259" key="11">
    <source>
        <dbReference type="Pfam" id="PF01274"/>
    </source>
</evidence>
<dbReference type="SUPFAM" id="SSF51645">
    <property type="entry name" value="Malate synthase G"/>
    <property type="match status" value="1"/>
</dbReference>
<dbReference type="GO" id="GO:0005737">
    <property type="term" value="C:cytoplasm"/>
    <property type="evidence" value="ECO:0007669"/>
    <property type="project" value="TreeGrafter"/>
</dbReference>
<dbReference type="GO" id="GO:0006097">
    <property type="term" value="P:glyoxylate cycle"/>
    <property type="evidence" value="ECO:0007669"/>
    <property type="project" value="UniProtKB-UniPathway"/>
</dbReference>
<gene>
    <name evidence="14" type="primary">aceB</name>
    <name evidence="14" type="ORF">I598_1395</name>
</gene>
<evidence type="ECO:0000256" key="8">
    <source>
        <dbReference type="PIRSR" id="PIRSR001363-1"/>
    </source>
</evidence>
<evidence type="ECO:0000256" key="5">
    <source>
        <dbReference type="ARBA" id="ARBA00022679"/>
    </source>
</evidence>
<evidence type="ECO:0000256" key="9">
    <source>
        <dbReference type="RuleBase" id="RU000555"/>
    </source>
</evidence>
<dbReference type="FunFam" id="3.20.20.360:FF:000001">
    <property type="entry name" value="Malate synthase"/>
    <property type="match status" value="1"/>
</dbReference>
<keyword evidence="15" id="KW-1185">Reference proteome</keyword>
<evidence type="ECO:0000256" key="10">
    <source>
        <dbReference type="SAM" id="MobiDB-lite"/>
    </source>
</evidence>
<dbReference type="InterPro" id="IPR011076">
    <property type="entry name" value="Malate_synth_sf"/>
</dbReference>
<evidence type="ECO:0000259" key="13">
    <source>
        <dbReference type="Pfam" id="PF20659"/>
    </source>
</evidence>
<evidence type="ECO:0000256" key="6">
    <source>
        <dbReference type="ARBA" id="ARBA00047918"/>
    </source>
</evidence>
<dbReference type="PATRIC" id="fig|1300344.3.peg.1399"/>
<comment type="catalytic activity">
    <reaction evidence="6 9">
        <text>glyoxylate + acetyl-CoA + H2O = (S)-malate + CoA + H(+)</text>
        <dbReference type="Rhea" id="RHEA:18181"/>
        <dbReference type="ChEBI" id="CHEBI:15377"/>
        <dbReference type="ChEBI" id="CHEBI:15378"/>
        <dbReference type="ChEBI" id="CHEBI:15589"/>
        <dbReference type="ChEBI" id="CHEBI:36655"/>
        <dbReference type="ChEBI" id="CHEBI:57287"/>
        <dbReference type="ChEBI" id="CHEBI:57288"/>
        <dbReference type="EC" id="2.3.3.9"/>
    </reaction>
</comment>
<feature type="active site" description="Proton donor" evidence="8">
    <location>
        <position position="492"/>
    </location>
</feature>
<dbReference type="NCBIfam" id="TIGR01344">
    <property type="entry name" value="malate_syn_A"/>
    <property type="match status" value="1"/>
</dbReference>
<dbReference type="InterPro" id="IPR044856">
    <property type="entry name" value="Malate_synth_C_sf"/>
</dbReference>
<organism evidence="14 15">
    <name type="scientific">Isoptericola dokdonensis DS-3</name>
    <dbReference type="NCBI Taxonomy" id="1300344"/>
    <lineage>
        <taxon>Bacteria</taxon>
        <taxon>Bacillati</taxon>
        <taxon>Actinomycetota</taxon>
        <taxon>Actinomycetes</taxon>
        <taxon>Micrococcales</taxon>
        <taxon>Promicromonosporaceae</taxon>
        <taxon>Isoptericola</taxon>
    </lineage>
</organism>
<dbReference type="AlphaFoldDB" id="A0A161HXF7"/>
<evidence type="ECO:0000256" key="1">
    <source>
        <dbReference type="ARBA" id="ARBA00006394"/>
    </source>
</evidence>
<dbReference type="Pfam" id="PF20659">
    <property type="entry name" value="MS_C"/>
    <property type="match status" value="1"/>
</dbReference>
<dbReference type="PROSITE" id="PS00510">
    <property type="entry name" value="MALATE_SYNTHASE"/>
    <property type="match status" value="1"/>
</dbReference>
<dbReference type="InterPro" id="IPR048356">
    <property type="entry name" value="MS_N"/>
</dbReference>
<dbReference type="Gene3D" id="3.20.20.360">
    <property type="entry name" value="Malate synthase, domain 3"/>
    <property type="match status" value="1"/>
</dbReference>
<evidence type="ECO:0000256" key="3">
    <source>
        <dbReference type="ARBA" id="ARBA00022435"/>
    </source>
</evidence>
<accession>A0A161HXF7</accession>
<keyword evidence="4 9" id="KW-0816">Tricarboxylic acid cycle</keyword>
<keyword evidence="5 9" id="KW-0808">Transferase</keyword>